<name>A0A918X702_9ACTN</name>
<reference evidence="2" key="2">
    <citation type="submission" date="2020-09" db="EMBL/GenBank/DDBJ databases">
        <authorList>
            <person name="Sun Q."/>
            <person name="Ohkuma M."/>
        </authorList>
    </citation>
    <scope>NUCLEOTIDE SEQUENCE</scope>
    <source>
        <strain evidence="2">JCM 4637</strain>
    </source>
</reference>
<dbReference type="RefSeq" id="WP_189828213.1">
    <property type="nucleotide sequence ID" value="NZ_BMVC01000024.1"/>
</dbReference>
<organism evidence="2 3">
    <name type="scientific">Streptomyces finlayi</name>
    <dbReference type="NCBI Taxonomy" id="67296"/>
    <lineage>
        <taxon>Bacteria</taxon>
        <taxon>Bacillati</taxon>
        <taxon>Actinomycetota</taxon>
        <taxon>Actinomycetes</taxon>
        <taxon>Kitasatosporales</taxon>
        <taxon>Streptomycetaceae</taxon>
        <taxon>Streptomyces</taxon>
    </lineage>
</organism>
<dbReference type="AlphaFoldDB" id="A0A918X702"/>
<evidence type="ECO:0000313" key="2">
    <source>
        <dbReference type="EMBL" id="GHD15983.1"/>
    </source>
</evidence>
<feature type="compositionally biased region" description="Polar residues" evidence="1">
    <location>
        <begin position="12"/>
        <end position="27"/>
    </location>
</feature>
<dbReference type="Proteomes" id="UP000638353">
    <property type="component" value="Unassembled WGS sequence"/>
</dbReference>
<proteinExistence type="predicted"/>
<gene>
    <name evidence="2" type="ORF">GCM10010334_76570</name>
</gene>
<evidence type="ECO:0000313" key="3">
    <source>
        <dbReference type="Proteomes" id="UP000638353"/>
    </source>
</evidence>
<dbReference type="EMBL" id="BMVC01000024">
    <property type="protein sequence ID" value="GHD15983.1"/>
    <property type="molecule type" value="Genomic_DNA"/>
</dbReference>
<accession>A0A918X702</accession>
<sequence>MSVIGKTAGTRKGSSAKRTATTAQQEWNGGLRGVGRQAASLPVGRDCPTEDCGQDAAGTRPPRRGWVRVDGSSVPPRDYCCGSCGTYGIAIAEVRMAATQ</sequence>
<comment type="caution">
    <text evidence="2">The sequence shown here is derived from an EMBL/GenBank/DDBJ whole genome shotgun (WGS) entry which is preliminary data.</text>
</comment>
<evidence type="ECO:0000256" key="1">
    <source>
        <dbReference type="SAM" id="MobiDB-lite"/>
    </source>
</evidence>
<feature type="region of interest" description="Disordered" evidence="1">
    <location>
        <begin position="1"/>
        <end position="70"/>
    </location>
</feature>
<protein>
    <submittedName>
        <fullName evidence="2">Uncharacterized protein</fullName>
    </submittedName>
</protein>
<reference evidence="2" key="1">
    <citation type="journal article" date="2014" name="Int. J. Syst. Evol. Microbiol.">
        <title>Complete genome sequence of Corynebacterium casei LMG S-19264T (=DSM 44701T), isolated from a smear-ripened cheese.</title>
        <authorList>
            <consortium name="US DOE Joint Genome Institute (JGI-PGF)"/>
            <person name="Walter F."/>
            <person name="Albersmeier A."/>
            <person name="Kalinowski J."/>
            <person name="Ruckert C."/>
        </authorList>
    </citation>
    <scope>NUCLEOTIDE SEQUENCE</scope>
    <source>
        <strain evidence="2">JCM 4637</strain>
    </source>
</reference>